<dbReference type="Gene3D" id="1.20.1440.230">
    <property type="entry name" value="NADH-ubiquinone oxidoreductase 51kDa subunit, iron-sulphur binding domain"/>
    <property type="match status" value="1"/>
</dbReference>
<dbReference type="InterPro" id="IPR019575">
    <property type="entry name" value="Nuop51_4Fe4S-bd"/>
</dbReference>
<dbReference type="InterPro" id="IPR037207">
    <property type="entry name" value="Nuop51_4Fe4S-bd_sf"/>
</dbReference>
<dbReference type="SUPFAM" id="SSF140490">
    <property type="entry name" value="Nqo1C-terminal domain-like"/>
    <property type="match status" value="1"/>
</dbReference>
<dbReference type="AlphaFoldDB" id="X1JAV0"/>
<dbReference type="GO" id="GO:0051539">
    <property type="term" value="F:4 iron, 4 sulfur cluster binding"/>
    <property type="evidence" value="ECO:0007669"/>
    <property type="project" value="InterPro"/>
</dbReference>
<dbReference type="EMBL" id="BARU01047829">
    <property type="protein sequence ID" value="GAH91087.1"/>
    <property type="molecule type" value="Genomic_DNA"/>
</dbReference>
<protein>
    <recommendedName>
        <fullName evidence="1">NADH-ubiquinone oxidoreductase 51kDa subunit iron-sulphur binding domain-containing protein</fullName>
    </recommendedName>
</protein>
<name>X1JAV0_9ZZZZ</name>
<proteinExistence type="predicted"/>
<feature type="non-terminal residue" evidence="2">
    <location>
        <position position="94"/>
    </location>
</feature>
<gene>
    <name evidence="2" type="ORF">S03H2_71454</name>
</gene>
<sequence length="94" mass="10582">PRPGIHLPQDSRLKKFKKHLSISRAQVVSSITRIAPEPKTSPFSPREGKEDDIDLILHTAKVMQKTSLCALGQSLILPISTILKYFRKEVAKHI</sequence>
<evidence type="ECO:0000259" key="1">
    <source>
        <dbReference type="Pfam" id="PF10589"/>
    </source>
</evidence>
<feature type="domain" description="NADH-ubiquinone oxidoreductase 51kDa subunit iron-sulphur binding" evidence="1">
    <location>
        <begin position="46"/>
        <end position="93"/>
    </location>
</feature>
<organism evidence="2">
    <name type="scientific">marine sediment metagenome</name>
    <dbReference type="NCBI Taxonomy" id="412755"/>
    <lineage>
        <taxon>unclassified sequences</taxon>
        <taxon>metagenomes</taxon>
        <taxon>ecological metagenomes</taxon>
    </lineage>
</organism>
<feature type="non-terminal residue" evidence="2">
    <location>
        <position position="1"/>
    </location>
</feature>
<dbReference type="Pfam" id="PF10589">
    <property type="entry name" value="NADH_4Fe-4S"/>
    <property type="match status" value="1"/>
</dbReference>
<evidence type="ECO:0000313" key="2">
    <source>
        <dbReference type="EMBL" id="GAH91087.1"/>
    </source>
</evidence>
<comment type="caution">
    <text evidence="2">The sequence shown here is derived from an EMBL/GenBank/DDBJ whole genome shotgun (WGS) entry which is preliminary data.</text>
</comment>
<reference evidence="2" key="1">
    <citation type="journal article" date="2014" name="Front. Microbiol.">
        <title>High frequency of phylogenetically diverse reductive dehalogenase-homologous genes in deep subseafloor sedimentary metagenomes.</title>
        <authorList>
            <person name="Kawai M."/>
            <person name="Futagami T."/>
            <person name="Toyoda A."/>
            <person name="Takaki Y."/>
            <person name="Nishi S."/>
            <person name="Hori S."/>
            <person name="Arai W."/>
            <person name="Tsubouchi T."/>
            <person name="Morono Y."/>
            <person name="Uchiyama I."/>
            <person name="Ito T."/>
            <person name="Fujiyama A."/>
            <person name="Inagaki F."/>
            <person name="Takami H."/>
        </authorList>
    </citation>
    <scope>NUCLEOTIDE SEQUENCE</scope>
    <source>
        <strain evidence="2">Expedition CK06-06</strain>
    </source>
</reference>
<accession>X1JAV0</accession>